<dbReference type="Proteomes" id="UP001589568">
    <property type="component" value="Unassembled WGS sequence"/>
</dbReference>
<accession>A0ABV5NE11</accession>
<gene>
    <name evidence="1" type="ORF">ACFFR3_03250</name>
</gene>
<comment type="caution">
    <text evidence="1">The sequence shown here is derived from an EMBL/GenBank/DDBJ whole genome shotgun (WGS) entry which is preliminary data.</text>
</comment>
<reference evidence="1 2" key="1">
    <citation type="submission" date="2024-09" db="EMBL/GenBank/DDBJ databases">
        <authorList>
            <person name="Sun Q."/>
            <person name="Mori K."/>
        </authorList>
    </citation>
    <scope>NUCLEOTIDE SEQUENCE [LARGE SCALE GENOMIC DNA]</scope>
    <source>
        <strain evidence="1 2">JCM 3324</strain>
    </source>
</reference>
<proteinExistence type="predicted"/>
<evidence type="ECO:0000313" key="2">
    <source>
        <dbReference type="Proteomes" id="UP001589568"/>
    </source>
</evidence>
<dbReference type="EMBL" id="JBHMCF010000003">
    <property type="protein sequence ID" value="MFB9468505.1"/>
    <property type="molecule type" value="Genomic_DNA"/>
</dbReference>
<keyword evidence="2" id="KW-1185">Reference proteome</keyword>
<evidence type="ECO:0000313" key="1">
    <source>
        <dbReference type="EMBL" id="MFB9468505.1"/>
    </source>
</evidence>
<protein>
    <submittedName>
        <fullName evidence="1">Uncharacterized protein</fullName>
    </submittedName>
</protein>
<organism evidence="1 2">
    <name type="scientific">Nonomuraea salmonea</name>
    <dbReference type="NCBI Taxonomy" id="46181"/>
    <lineage>
        <taxon>Bacteria</taxon>
        <taxon>Bacillati</taxon>
        <taxon>Actinomycetota</taxon>
        <taxon>Actinomycetes</taxon>
        <taxon>Streptosporangiales</taxon>
        <taxon>Streptosporangiaceae</taxon>
        <taxon>Nonomuraea</taxon>
    </lineage>
</organism>
<dbReference type="RefSeq" id="WP_379482556.1">
    <property type="nucleotide sequence ID" value="NZ_JBHMCF010000003.1"/>
</dbReference>
<sequence>MSWTLETPDGTSLRVNAWNWRPTLELLESAGVLDEETAGLLGYNSAMDLTAYQAHQIATFLDTYLASLPDEARVMLDGSTTTEPDTNEFHRDDLSLNYSASTAWLRRFRDFCHTAKTGFTAS</sequence>
<name>A0ABV5NE11_9ACTN</name>